<dbReference type="InterPro" id="IPR040624">
    <property type="entry name" value="HalOD1"/>
</dbReference>
<name>A0A8A2VH83_9EURY</name>
<protein>
    <recommendedName>
        <fullName evidence="1">Halobacterial output domain-containing protein</fullName>
    </recommendedName>
</protein>
<gene>
    <name evidence="2" type="ORF">J0X25_01640</name>
</gene>
<dbReference type="Proteomes" id="UP000663203">
    <property type="component" value="Chromosome"/>
</dbReference>
<evidence type="ECO:0000313" key="2">
    <source>
        <dbReference type="EMBL" id="QSW99692.1"/>
    </source>
</evidence>
<accession>A0A8A2VH83</accession>
<proteinExistence type="predicted"/>
<sequence length="96" mass="10262">MMATQSPSRPADGEPLSVRVVREIAAHDGVDPMDLSPPLFHCLDPAALDDLFEQTGRGGPRSGRVTFTYDGKRVTVDSDGEVTIDPNAPIDRGGSR</sequence>
<organism evidence="2 3">
    <name type="scientific">Haloterrigena alkaliphila</name>
    <dbReference type="NCBI Taxonomy" id="2816475"/>
    <lineage>
        <taxon>Archaea</taxon>
        <taxon>Methanobacteriati</taxon>
        <taxon>Methanobacteriota</taxon>
        <taxon>Stenosarchaea group</taxon>
        <taxon>Halobacteria</taxon>
        <taxon>Halobacteriales</taxon>
        <taxon>Natrialbaceae</taxon>
        <taxon>Haloterrigena</taxon>
    </lineage>
</organism>
<evidence type="ECO:0000259" key="1">
    <source>
        <dbReference type="Pfam" id="PF18545"/>
    </source>
</evidence>
<reference evidence="2 3" key="1">
    <citation type="submission" date="2021-03" db="EMBL/GenBank/DDBJ databases">
        <title>Haloterrigena longa sp. nov. and Haloterrigena limicola sp. nov., extremely halophilic archaea isolated from a salt lake.</title>
        <authorList>
            <person name="Henglin C."/>
        </authorList>
    </citation>
    <scope>NUCLEOTIDE SEQUENCE [LARGE SCALE GENOMIC DNA]</scope>
    <source>
        <strain evidence="2 3">KZCA68</strain>
    </source>
</reference>
<feature type="domain" description="Halobacterial output" evidence="1">
    <location>
        <begin position="13"/>
        <end position="86"/>
    </location>
</feature>
<dbReference type="EMBL" id="CP071462">
    <property type="protein sequence ID" value="QSW99692.1"/>
    <property type="molecule type" value="Genomic_DNA"/>
</dbReference>
<dbReference type="AlphaFoldDB" id="A0A8A2VH83"/>
<keyword evidence="3" id="KW-1185">Reference proteome</keyword>
<evidence type="ECO:0000313" key="3">
    <source>
        <dbReference type="Proteomes" id="UP000663203"/>
    </source>
</evidence>
<dbReference type="Pfam" id="PF18545">
    <property type="entry name" value="HalOD1"/>
    <property type="match status" value="1"/>
</dbReference>
<dbReference type="KEGG" id="hakz:J0X25_01640"/>